<organism evidence="1">
    <name type="scientific">Planktothricoides raciborskii GIHE-MW2</name>
    <dbReference type="NCBI Taxonomy" id="2792601"/>
    <lineage>
        <taxon>Bacteria</taxon>
        <taxon>Bacillati</taxon>
        <taxon>Cyanobacteriota</taxon>
        <taxon>Cyanophyceae</taxon>
        <taxon>Oscillatoriophycideae</taxon>
        <taxon>Oscillatoriales</taxon>
        <taxon>Oscillatoriaceae</taxon>
        <taxon>Planktothricoides</taxon>
    </lineage>
</organism>
<gene>
    <name evidence="1" type="ORF">ABWT76_000846</name>
</gene>
<name>A0AAU8JHV5_9CYAN</name>
<dbReference type="AlphaFoldDB" id="A0AAU8JHV5"/>
<reference evidence="1" key="1">
    <citation type="submission" date="2024-07" db="EMBL/GenBank/DDBJ databases">
        <authorList>
            <person name="Kim Y.J."/>
            <person name="Jeong J.Y."/>
        </authorList>
    </citation>
    <scope>NUCLEOTIDE SEQUENCE</scope>
    <source>
        <strain evidence="1">GIHE-MW2</strain>
    </source>
</reference>
<sequence>MNSGRITRADQNALLKIFAWENPMSKEDQRRLKQVFDSLDMGLLQVID</sequence>
<dbReference type="RefSeq" id="WP_156331872.1">
    <property type="nucleotide sequence ID" value="NZ_CP159837.1"/>
</dbReference>
<accession>A0AAU8JHV5</accession>
<protein>
    <submittedName>
        <fullName evidence="1">Uncharacterized protein</fullName>
    </submittedName>
</protein>
<dbReference type="EMBL" id="CP159837">
    <property type="protein sequence ID" value="XCM38023.1"/>
    <property type="molecule type" value="Genomic_DNA"/>
</dbReference>
<proteinExistence type="predicted"/>
<evidence type="ECO:0000313" key="1">
    <source>
        <dbReference type="EMBL" id="XCM38023.1"/>
    </source>
</evidence>